<keyword evidence="2" id="KW-0472">Membrane</keyword>
<feature type="transmembrane region" description="Helical" evidence="2">
    <location>
        <begin position="16"/>
        <end position="40"/>
    </location>
</feature>
<feature type="non-terminal residue" evidence="3">
    <location>
        <position position="1"/>
    </location>
</feature>
<evidence type="ECO:0000256" key="1">
    <source>
        <dbReference type="SAM" id="MobiDB-lite"/>
    </source>
</evidence>
<keyword evidence="2" id="KW-1133">Transmembrane helix</keyword>
<protein>
    <submittedName>
        <fullName evidence="3">Uncharacterized protein</fullName>
    </submittedName>
</protein>
<organism evidence="3">
    <name type="scientific">Lepeophtheirus salmonis</name>
    <name type="common">Salmon louse</name>
    <name type="synonym">Caligus salmonis</name>
    <dbReference type="NCBI Taxonomy" id="72036"/>
    <lineage>
        <taxon>Eukaryota</taxon>
        <taxon>Metazoa</taxon>
        <taxon>Ecdysozoa</taxon>
        <taxon>Arthropoda</taxon>
        <taxon>Crustacea</taxon>
        <taxon>Multicrustacea</taxon>
        <taxon>Hexanauplia</taxon>
        <taxon>Copepoda</taxon>
        <taxon>Siphonostomatoida</taxon>
        <taxon>Caligidae</taxon>
        <taxon>Lepeophtheirus</taxon>
    </lineage>
</organism>
<feature type="compositionally biased region" description="Polar residues" evidence="1">
    <location>
        <begin position="227"/>
        <end position="241"/>
    </location>
</feature>
<name>A0A0K2TRA0_LEPSM</name>
<dbReference type="PANTHER" id="PTHR36694:SF11">
    <property type="entry name" value="LP21121P-RELATED"/>
    <property type="match status" value="1"/>
</dbReference>
<dbReference type="EMBL" id="HACA01010545">
    <property type="protein sequence ID" value="CDW27906.1"/>
    <property type="molecule type" value="Transcribed_RNA"/>
</dbReference>
<feature type="transmembrane region" description="Helical" evidence="2">
    <location>
        <begin position="112"/>
        <end position="135"/>
    </location>
</feature>
<reference evidence="3" key="1">
    <citation type="submission" date="2014-05" db="EMBL/GenBank/DDBJ databases">
        <authorList>
            <person name="Chronopoulou M."/>
        </authorList>
    </citation>
    <scope>NUCLEOTIDE SEQUENCE</scope>
    <source>
        <tissue evidence="3">Whole organism</tissue>
    </source>
</reference>
<accession>A0A0K2TRA0</accession>
<feature type="transmembrane region" description="Helical" evidence="2">
    <location>
        <begin position="141"/>
        <end position="171"/>
    </location>
</feature>
<evidence type="ECO:0000313" key="3">
    <source>
        <dbReference type="EMBL" id="CDW27906.1"/>
    </source>
</evidence>
<sequence length="318" mass="36673">FRSIMIRRFYCCKIRSAVLAIGFTLLLIETASVLVTFWVMSNAESVSDSVVSWLRVRRNKFELEELEIIHGKMYFVERYLDFLAFPATFHILLMVSNLLLLSGAVFSNRILLIPWIIMYILKILIITGLLIFFLIKLPSYIFKVIIFLILCPFIIIFGFIIFVIRSFYILLRDLKLKEAMAKVYKNSEAGSSSFKPPSYVRRPSWAIRPPPSLWDADYLRQLDPRFNASTRSGRNPPNSRSCTHKKSSIFKESDMESCSVETSSIATGGKDDLQSVMTLSDKYKLQEEVHVLPPIISTESSFDSMSFYEEESDNQQLK</sequence>
<feature type="region of interest" description="Disordered" evidence="1">
    <location>
        <begin position="227"/>
        <end position="246"/>
    </location>
</feature>
<proteinExistence type="predicted"/>
<feature type="transmembrane region" description="Helical" evidence="2">
    <location>
        <begin position="82"/>
        <end position="100"/>
    </location>
</feature>
<evidence type="ECO:0000256" key="2">
    <source>
        <dbReference type="SAM" id="Phobius"/>
    </source>
</evidence>
<dbReference type="AlphaFoldDB" id="A0A0K2TRA0"/>
<keyword evidence="2" id="KW-0812">Transmembrane</keyword>
<dbReference type="PANTHER" id="PTHR36694">
    <property type="entry name" value="PASIFLORA 1, ISOFORM A-RELATED"/>
    <property type="match status" value="1"/>
</dbReference>